<dbReference type="InterPro" id="IPR051338">
    <property type="entry name" value="NodU/CmcH_Carbamoyltrnsfr"/>
</dbReference>
<dbReference type="Gene3D" id="3.30.420.40">
    <property type="match status" value="2"/>
</dbReference>
<name>A0AAU7D965_9BACT</name>
<accession>A0AAU7D965</accession>
<dbReference type="InterPro" id="IPR043129">
    <property type="entry name" value="ATPase_NBD"/>
</dbReference>
<reference evidence="4" key="1">
    <citation type="submission" date="2023-03" db="EMBL/GenBank/DDBJ databases">
        <title>Edaphobacter sp.</title>
        <authorList>
            <person name="Huber K.J."/>
            <person name="Papendorf J."/>
            <person name="Pilke C."/>
            <person name="Bunk B."/>
            <person name="Sproeer C."/>
            <person name="Pester M."/>
        </authorList>
    </citation>
    <scope>NUCLEOTIDE SEQUENCE</scope>
    <source>
        <strain evidence="4">DSM 109920</strain>
    </source>
</reference>
<dbReference type="InterPro" id="IPR003696">
    <property type="entry name" value="Carbtransf_dom"/>
</dbReference>
<feature type="domain" description="Carbamoyltransferase C-terminal" evidence="3">
    <location>
        <begin position="430"/>
        <end position="600"/>
    </location>
</feature>
<proteinExistence type="inferred from homology"/>
<dbReference type="InterPro" id="IPR038152">
    <property type="entry name" value="Carbam_trans_C_sf"/>
</dbReference>
<organism evidence="4">
    <name type="scientific">Edaphobacter paludis</name>
    <dbReference type="NCBI Taxonomy" id="3035702"/>
    <lineage>
        <taxon>Bacteria</taxon>
        <taxon>Pseudomonadati</taxon>
        <taxon>Acidobacteriota</taxon>
        <taxon>Terriglobia</taxon>
        <taxon>Terriglobales</taxon>
        <taxon>Acidobacteriaceae</taxon>
        <taxon>Edaphobacter</taxon>
    </lineage>
</organism>
<feature type="domain" description="Carbamoyltransferase" evidence="2">
    <location>
        <begin position="53"/>
        <end position="375"/>
    </location>
</feature>
<protein>
    <submittedName>
        <fullName evidence="4">Carbamoyltransferase C-terminal domain-containing protein</fullName>
    </submittedName>
</protein>
<evidence type="ECO:0000259" key="3">
    <source>
        <dbReference type="Pfam" id="PF16861"/>
    </source>
</evidence>
<evidence type="ECO:0000259" key="2">
    <source>
        <dbReference type="Pfam" id="PF02543"/>
    </source>
</evidence>
<sequence>MSPAELGVPRSLAAKGVGVKIIGISGLENSVPFKQANWPGLEEREYRIAQGMDAAAALVVDGRLVAAAEEERFSGKKHTGDFPIHAIRFCLAEGGMSIDDIDEIAHGFDYSPYRDLYSRDEVSASLYNQVFSREALLAQVRRDLPGFLEEKVCSVGHHLAHAASAAYTSGWGECLVVVNDAMGEIESLSVYDFHDGEFEKIRTVGANDSIGILYSLVTLHLGFDFNSDEYKIMGLAPYGDPARFRPFFEQTVQLRDDGSIRIPILKLNRSREERENYTATRAYLDEHLVPRRLPVDPVSAIHQDVAAALQECLDRVVLHVCGYFAAQTGLRRIALAGGVALNCTANGKLMSSGLFDEVYVQPVAGDDGTALGAALYRTSLAGDVPNRRLPAPLFGPRYSMSDIEAALHRFGDRIEWQYLDSLEATCASAARLIADGRVIAWYRGRMEYGPRALGNRSILADPGHPEMRDRINAMVKKREAFRPFAPACSVEEAHRWFDVAVDEEHPYMISVVDVRPEAQALLPAITHVNGSARLQTVSANDNPDFHALLLAVGETTGRQMVLNTSFNVKGQPIVNTPDEAIETFLGTGIEFLFLENCNVTRSDA</sequence>
<dbReference type="GO" id="GO:0003824">
    <property type="term" value="F:catalytic activity"/>
    <property type="evidence" value="ECO:0007669"/>
    <property type="project" value="InterPro"/>
</dbReference>
<dbReference type="RefSeq" id="WP_348269873.1">
    <property type="nucleotide sequence ID" value="NZ_CP121195.1"/>
</dbReference>
<dbReference type="SUPFAM" id="SSF53067">
    <property type="entry name" value="Actin-like ATPase domain"/>
    <property type="match status" value="1"/>
</dbReference>
<dbReference type="EMBL" id="CP121195">
    <property type="protein sequence ID" value="XBH13758.1"/>
    <property type="molecule type" value="Genomic_DNA"/>
</dbReference>
<evidence type="ECO:0000256" key="1">
    <source>
        <dbReference type="ARBA" id="ARBA00006129"/>
    </source>
</evidence>
<gene>
    <name evidence="4" type="ORF">P8936_00955</name>
</gene>
<evidence type="ECO:0000313" key="4">
    <source>
        <dbReference type="EMBL" id="XBH13758.1"/>
    </source>
</evidence>
<dbReference type="PANTHER" id="PTHR34847">
    <property type="entry name" value="NODULATION PROTEIN U"/>
    <property type="match status" value="1"/>
</dbReference>
<dbReference type="Pfam" id="PF02543">
    <property type="entry name" value="Carbam_trans_N"/>
    <property type="match status" value="1"/>
</dbReference>
<dbReference type="Gene3D" id="3.90.870.20">
    <property type="entry name" value="Carbamoyltransferase, C-terminal domain"/>
    <property type="match status" value="1"/>
</dbReference>
<dbReference type="InterPro" id="IPR031730">
    <property type="entry name" value="Carbam_trans_C"/>
</dbReference>
<dbReference type="PANTHER" id="PTHR34847:SF1">
    <property type="entry name" value="NODULATION PROTEIN U"/>
    <property type="match status" value="1"/>
</dbReference>
<dbReference type="Pfam" id="PF16861">
    <property type="entry name" value="Carbam_trans_C"/>
    <property type="match status" value="1"/>
</dbReference>
<dbReference type="AlphaFoldDB" id="A0AAU7D965"/>
<comment type="similarity">
    <text evidence="1">Belongs to the NodU/CmcH family.</text>
</comment>